<evidence type="ECO:0000313" key="6">
    <source>
        <dbReference type="EMBL" id="CAH1424276.1"/>
    </source>
</evidence>
<dbReference type="GO" id="GO:0008270">
    <property type="term" value="F:zinc ion binding"/>
    <property type="evidence" value="ECO:0007669"/>
    <property type="project" value="UniProtKB-KW"/>
</dbReference>
<dbReference type="AlphaFoldDB" id="A0AAU9MFF7"/>
<dbReference type="GO" id="GO:0005634">
    <property type="term" value="C:nucleus"/>
    <property type="evidence" value="ECO:0007669"/>
    <property type="project" value="TreeGrafter"/>
</dbReference>
<dbReference type="PANTHER" id="PTHR47025">
    <property type="entry name" value="AUTOIMMUNE REGULATOR"/>
    <property type="match status" value="1"/>
</dbReference>
<comment type="caution">
    <text evidence="6">The sequence shown here is derived from an EMBL/GenBank/DDBJ whole genome shotgun (WGS) entry which is preliminary data.</text>
</comment>
<dbReference type="PROSITE" id="PS01359">
    <property type="entry name" value="ZF_PHD_1"/>
    <property type="match status" value="1"/>
</dbReference>
<proteinExistence type="predicted"/>
<dbReference type="GO" id="GO:0003682">
    <property type="term" value="F:chromatin binding"/>
    <property type="evidence" value="ECO:0007669"/>
    <property type="project" value="TreeGrafter"/>
</dbReference>
<dbReference type="GO" id="GO:0000977">
    <property type="term" value="F:RNA polymerase II transcription regulatory region sequence-specific DNA binding"/>
    <property type="evidence" value="ECO:0007669"/>
    <property type="project" value="TreeGrafter"/>
</dbReference>
<dbReference type="PANTHER" id="PTHR47025:SF26">
    <property type="entry name" value="ZINC FINGER, RING_FYVE_PHD-TYPE, ACYL-COA N-ACYLTRANSFERASE, JAS TPL-BINDING DOMAIN PROTEIN-RELATED"/>
    <property type="match status" value="1"/>
</dbReference>
<protein>
    <recommendedName>
        <fullName evidence="5">PHD-type domain-containing protein</fullName>
    </recommendedName>
</protein>
<reference evidence="6 7" key="1">
    <citation type="submission" date="2022-01" db="EMBL/GenBank/DDBJ databases">
        <authorList>
            <person name="Xiong W."/>
            <person name="Schranz E."/>
        </authorList>
    </citation>
    <scope>NUCLEOTIDE SEQUENCE [LARGE SCALE GENOMIC DNA]</scope>
</reference>
<dbReference type="InterPro" id="IPR019787">
    <property type="entry name" value="Znf_PHD-finger"/>
</dbReference>
<name>A0AAU9MFF7_9ASTR</name>
<evidence type="ECO:0000256" key="2">
    <source>
        <dbReference type="ARBA" id="ARBA00022771"/>
    </source>
</evidence>
<dbReference type="Gene3D" id="3.30.40.10">
    <property type="entry name" value="Zinc/RING finger domain, C3HC4 (zinc finger)"/>
    <property type="match status" value="1"/>
</dbReference>
<dbReference type="GO" id="GO:0042393">
    <property type="term" value="F:histone binding"/>
    <property type="evidence" value="ECO:0007669"/>
    <property type="project" value="TreeGrafter"/>
</dbReference>
<sequence>MVFYGRLGQHELCGVCKKGGDLVLCDGCPTSFHKECVYDTSAPQEKWLCIYCRNSMECVVQHLGFDTIEQIAKRAYDFNTVGFSDKIVLVCDKLDFFPKPFSIPCEREYHIGYLREHKKIDLKELPFGN</sequence>
<evidence type="ECO:0000259" key="5">
    <source>
        <dbReference type="PROSITE" id="PS50016"/>
    </source>
</evidence>
<accession>A0AAU9MFF7</accession>
<evidence type="ECO:0000256" key="1">
    <source>
        <dbReference type="ARBA" id="ARBA00022723"/>
    </source>
</evidence>
<dbReference type="Proteomes" id="UP001157418">
    <property type="component" value="Unassembled WGS sequence"/>
</dbReference>
<dbReference type="EMBL" id="CAKMRJ010001478">
    <property type="protein sequence ID" value="CAH1424276.1"/>
    <property type="molecule type" value="Genomic_DNA"/>
</dbReference>
<gene>
    <name evidence="6" type="ORF">LVIROSA_LOCUS11494</name>
</gene>
<dbReference type="InterPro" id="IPR011011">
    <property type="entry name" value="Znf_FYVE_PHD"/>
</dbReference>
<feature type="domain" description="PHD-type" evidence="5">
    <location>
        <begin position="10"/>
        <end position="55"/>
    </location>
</feature>
<keyword evidence="1" id="KW-0479">Metal-binding</keyword>
<dbReference type="GO" id="GO:0045944">
    <property type="term" value="P:positive regulation of transcription by RNA polymerase II"/>
    <property type="evidence" value="ECO:0007669"/>
    <property type="project" value="TreeGrafter"/>
</dbReference>
<evidence type="ECO:0000313" key="7">
    <source>
        <dbReference type="Proteomes" id="UP001157418"/>
    </source>
</evidence>
<keyword evidence="7" id="KW-1185">Reference proteome</keyword>
<evidence type="ECO:0000256" key="3">
    <source>
        <dbReference type="ARBA" id="ARBA00022833"/>
    </source>
</evidence>
<dbReference type="InterPro" id="IPR001965">
    <property type="entry name" value="Znf_PHD"/>
</dbReference>
<dbReference type="InterPro" id="IPR019786">
    <property type="entry name" value="Zinc_finger_PHD-type_CS"/>
</dbReference>
<organism evidence="6 7">
    <name type="scientific">Lactuca virosa</name>
    <dbReference type="NCBI Taxonomy" id="75947"/>
    <lineage>
        <taxon>Eukaryota</taxon>
        <taxon>Viridiplantae</taxon>
        <taxon>Streptophyta</taxon>
        <taxon>Embryophyta</taxon>
        <taxon>Tracheophyta</taxon>
        <taxon>Spermatophyta</taxon>
        <taxon>Magnoliopsida</taxon>
        <taxon>eudicotyledons</taxon>
        <taxon>Gunneridae</taxon>
        <taxon>Pentapetalae</taxon>
        <taxon>asterids</taxon>
        <taxon>campanulids</taxon>
        <taxon>Asterales</taxon>
        <taxon>Asteraceae</taxon>
        <taxon>Cichorioideae</taxon>
        <taxon>Cichorieae</taxon>
        <taxon>Lactucinae</taxon>
        <taxon>Lactuca</taxon>
    </lineage>
</organism>
<dbReference type="PROSITE" id="PS50016">
    <property type="entry name" value="ZF_PHD_2"/>
    <property type="match status" value="1"/>
</dbReference>
<keyword evidence="3" id="KW-0862">Zinc</keyword>
<dbReference type="InterPro" id="IPR013083">
    <property type="entry name" value="Znf_RING/FYVE/PHD"/>
</dbReference>
<evidence type="ECO:0000256" key="4">
    <source>
        <dbReference type="PROSITE-ProRule" id="PRU00146"/>
    </source>
</evidence>
<dbReference type="SMART" id="SM00249">
    <property type="entry name" value="PHD"/>
    <property type="match status" value="1"/>
</dbReference>
<dbReference type="SUPFAM" id="SSF57903">
    <property type="entry name" value="FYVE/PHD zinc finger"/>
    <property type="match status" value="1"/>
</dbReference>
<keyword evidence="2 4" id="KW-0863">Zinc-finger</keyword>
<dbReference type="Pfam" id="PF00628">
    <property type="entry name" value="PHD"/>
    <property type="match status" value="1"/>
</dbReference>